<dbReference type="Gene3D" id="6.10.250.3440">
    <property type="match status" value="1"/>
</dbReference>
<dbReference type="PANTHER" id="PTHR39150">
    <property type="entry name" value="54S RIBOSOMAL PROTEIN L28, MITOCHONDRIAL"/>
    <property type="match status" value="1"/>
</dbReference>
<evidence type="ECO:0000313" key="3">
    <source>
        <dbReference type="Proteomes" id="UP001222932"/>
    </source>
</evidence>
<comment type="caution">
    <text evidence="2">The sequence shown here is derived from an EMBL/GenBank/DDBJ whole genome shotgun (WGS) entry which is preliminary data.</text>
</comment>
<evidence type="ECO:0000256" key="1">
    <source>
        <dbReference type="SAM" id="MobiDB-lite"/>
    </source>
</evidence>
<dbReference type="AlphaFoldDB" id="A0AAD3YD72"/>
<feature type="region of interest" description="Disordered" evidence="1">
    <location>
        <begin position="165"/>
        <end position="195"/>
    </location>
</feature>
<keyword evidence="3" id="KW-1185">Reference proteome</keyword>
<dbReference type="EMBL" id="BTCM01000004">
    <property type="protein sequence ID" value="GMK57878.1"/>
    <property type="molecule type" value="Genomic_DNA"/>
</dbReference>
<reference evidence="2" key="2">
    <citation type="submission" date="2023-06" db="EMBL/GenBank/DDBJ databases">
        <authorList>
            <person name="Kobayashi Y."/>
            <person name="Kayamori A."/>
            <person name="Aoki K."/>
            <person name="Shiwa Y."/>
            <person name="Fujita N."/>
            <person name="Sugita T."/>
            <person name="Iwasaki W."/>
            <person name="Tanaka N."/>
            <person name="Takashima M."/>
        </authorList>
    </citation>
    <scope>NUCLEOTIDE SEQUENCE</scope>
    <source>
        <strain evidence="2">HIS016</strain>
    </source>
</reference>
<reference evidence="2" key="1">
    <citation type="journal article" date="2023" name="BMC Genomics">
        <title>Chromosome-level genome assemblies of Cutaneotrichosporon spp. (Trichosporonales, Basidiomycota) reveal imbalanced evolution between nucleotide sequences and chromosome synteny.</title>
        <authorList>
            <person name="Kobayashi Y."/>
            <person name="Kayamori A."/>
            <person name="Aoki K."/>
            <person name="Shiwa Y."/>
            <person name="Matsutani M."/>
            <person name="Fujita N."/>
            <person name="Sugita T."/>
            <person name="Iwasaki W."/>
            <person name="Tanaka N."/>
            <person name="Takashima M."/>
        </authorList>
    </citation>
    <scope>NUCLEOTIDE SEQUENCE</scope>
    <source>
        <strain evidence="2">HIS016</strain>
    </source>
</reference>
<feature type="compositionally biased region" description="Gly residues" evidence="1">
    <location>
        <begin position="184"/>
        <end position="193"/>
    </location>
</feature>
<accession>A0AAD3YD72</accession>
<name>A0AAD3YD72_9TREE</name>
<dbReference type="InterPro" id="IPR042831">
    <property type="entry name" value="Ribosomal_mL40_fung"/>
</dbReference>
<dbReference type="GO" id="GO:0032543">
    <property type="term" value="P:mitochondrial translation"/>
    <property type="evidence" value="ECO:0007669"/>
    <property type="project" value="InterPro"/>
</dbReference>
<dbReference type="Proteomes" id="UP001222932">
    <property type="component" value="Unassembled WGS sequence"/>
</dbReference>
<dbReference type="PANTHER" id="PTHR39150:SF1">
    <property type="entry name" value="LARGE RIBOSOMAL SUBUNIT PROTEIN ML40"/>
    <property type="match status" value="1"/>
</dbReference>
<evidence type="ECO:0000313" key="2">
    <source>
        <dbReference type="EMBL" id="GMK57878.1"/>
    </source>
</evidence>
<feature type="compositionally biased region" description="Basic and acidic residues" evidence="1">
    <location>
        <begin position="166"/>
        <end position="177"/>
    </location>
</feature>
<sequence length="232" mass="25166">MSMLASTSRARVPSLAPVLRRNAGFNAHSTPTEGKMEVIRASLYPKGGVAPTSASPIGARHTDYERRIRAAAPSAEAHETIERAWNLYRRDARSARAAAINAKYDAMYAACAELDALTRGPAEDGLGEVGEGVLPRAVYDRAMVRVAHANAAYAAAKQGIAQGKKKTTESRWLESRPEGIVPRGRGGTMGGRGRLTSDRTLATRLAIPDTPYDQAQFRMHRYPSYSYSTSPY</sequence>
<gene>
    <name evidence="2" type="ORF">CspeluHIS016_0407120</name>
</gene>
<dbReference type="GO" id="GO:0003735">
    <property type="term" value="F:structural constituent of ribosome"/>
    <property type="evidence" value="ECO:0007669"/>
    <property type="project" value="InterPro"/>
</dbReference>
<dbReference type="GO" id="GO:0005739">
    <property type="term" value="C:mitochondrion"/>
    <property type="evidence" value="ECO:0007669"/>
    <property type="project" value="GOC"/>
</dbReference>
<organism evidence="2 3">
    <name type="scientific">Cutaneotrichosporon spelunceum</name>
    <dbReference type="NCBI Taxonomy" id="1672016"/>
    <lineage>
        <taxon>Eukaryota</taxon>
        <taxon>Fungi</taxon>
        <taxon>Dikarya</taxon>
        <taxon>Basidiomycota</taxon>
        <taxon>Agaricomycotina</taxon>
        <taxon>Tremellomycetes</taxon>
        <taxon>Trichosporonales</taxon>
        <taxon>Trichosporonaceae</taxon>
        <taxon>Cutaneotrichosporon</taxon>
    </lineage>
</organism>
<proteinExistence type="predicted"/>
<protein>
    <submittedName>
        <fullName evidence="2">Uncharacterized protein</fullName>
    </submittedName>
</protein>